<feature type="binding site" evidence="8">
    <location>
        <position position="224"/>
    </location>
    <ligand>
        <name>Mg(2+)</name>
        <dbReference type="ChEBI" id="CHEBI:18420"/>
        <label>2</label>
    </ligand>
</feature>
<name>H1KYB0_9EURY</name>
<sequence length="338" mass="36436">MITDAIKKVVEFKDLDESEAIEVMNEIMGGKATQPQIASILTALRMKGETPVEIASFAKVMREFATKINPKVDKLVDTCGTGGDNLNTFNISTTVAFVVAGCCVAVAKHGNRSVSSKCGSADVLEALGVNLDIPPKKVEECIEKVGIGFLFAPLYHSAMKHALPVRKEIGIRTVFNVLGPLTNPANAEYQVVGVYDGNLTEKIAEVLKLLGLKGAMVVHGSGMDEITTTGETKISELKDGDVKTYTITPEEFGFKRANVDELKGGDAKENARILREILDGKEGAKRDIVLINAAAALYVCNEAKSLEEGIKMAEKSIDSGKAMEKLEKLVEFTNNIQK</sequence>
<dbReference type="OrthoDB" id="8214at2157"/>
<keyword evidence="12" id="KW-1185">Reference proteome</keyword>
<organism evidence="11 12">
    <name type="scientific">Methanotorris formicicus Mc-S-70</name>
    <dbReference type="NCBI Taxonomy" id="647171"/>
    <lineage>
        <taxon>Archaea</taxon>
        <taxon>Methanobacteriati</taxon>
        <taxon>Methanobacteriota</taxon>
        <taxon>Methanomada group</taxon>
        <taxon>Methanococci</taxon>
        <taxon>Methanococcales</taxon>
        <taxon>Methanocaldococcaceae</taxon>
        <taxon>Methanotorris</taxon>
    </lineage>
</organism>
<evidence type="ECO:0000313" key="11">
    <source>
        <dbReference type="EMBL" id="EHP87375.1"/>
    </source>
</evidence>
<dbReference type="Gene3D" id="1.20.970.10">
    <property type="entry name" value="Transferase, Pyrimidine Nucleoside Phosphorylase, Chain C"/>
    <property type="match status" value="1"/>
</dbReference>
<dbReference type="AlphaFoldDB" id="H1KYB0"/>
<dbReference type="InterPro" id="IPR017459">
    <property type="entry name" value="Glycosyl_Trfase_fam3_N_dom"/>
</dbReference>
<dbReference type="RefSeq" id="WP_007044222.1">
    <property type="nucleotide sequence ID" value="NZ_AGJL01000015.1"/>
</dbReference>
<gene>
    <name evidence="8" type="primary">trpD</name>
    <name evidence="11" type="ORF">MetfoDRAFT_0783</name>
</gene>
<evidence type="ECO:0000259" key="10">
    <source>
        <dbReference type="Pfam" id="PF02885"/>
    </source>
</evidence>
<feature type="binding site" evidence="8">
    <location>
        <position position="80"/>
    </location>
    <ligand>
        <name>anthranilate</name>
        <dbReference type="ChEBI" id="CHEBI:16567"/>
        <label>1</label>
    </ligand>
</feature>
<dbReference type="PATRIC" id="fig|647171.4.peg.772"/>
<feature type="binding site" evidence="8">
    <location>
        <position position="120"/>
    </location>
    <ligand>
        <name>5-phospho-alpha-D-ribose 1-diphosphate</name>
        <dbReference type="ChEBI" id="CHEBI:58017"/>
    </ligand>
</feature>
<dbReference type="InterPro" id="IPR005940">
    <property type="entry name" value="Anthranilate_Pribosyl_Tfrase"/>
</dbReference>
<reference evidence="11 12" key="1">
    <citation type="submission" date="2011-09" db="EMBL/GenBank/DDBJ databases">
        <title>The draft genome of Methanotorris formicicus Mc-S-70.</title>
        <authorList>
            <consortium name="US DOE Joint Genome Institute (JGI-PGF)"/>
            <person name="Lucas S."/>
            <person name="Han J."/>
            <person name="Lapidus A."/>
            <person name="Cheng J.-F."/>
            <person name="Goodwin L."/>
            <person name="Pitluck S."/>
            <person name="Peters L."/>
            <person name="Land M.L."/>
            <person name="Hauser L."/>
            <person name="Sieprawska-Lupa M."/>
            <person name="Takai K."/>
            <person name="Miyazaki J."/>
            <person name="Whitman W."/>
            <person name="Woyke T.J."/>
        </authorList>
    </citation>
    <scope>NUCLEOTIDE SEQUENCE [LARGE SCALE GENOMIC DNA]</scope>
    <source>
        <strain evidence="11 12">Mc-S-70</strain>
    </source>
</reference>
<keyword evidence="6 8" id="KW-0822">Tryptophan biosynthesis</keyword>
<comment type="cofactor">
    <cofactor evidence="8">
        <name>Mg(2+)</name>
        <dbReference type="ChEBI" id="CHEBI:18420"/>
    </cofactor>
    <text evidence="8">Binds 2 magnesium ions per monomer.</text>
</comment>
<dbReference type="InterPro" id="IPR036320">
    <property type="entry name" value="Glycosyl_Trfase_fam3_N_dom_sf"/>
</dbReference>
<evidence type="ECO:0000256" key="1">
    <source>
        <dbReference type="ARBA" id="ARBA00004907"/>
    </source>
</evidence>
<feature type="binding site" evidence="8">
    <location>
        <position position="225"/>
    </location>
    <ligand>
        <name>Mg(2+)</name>
        <dbReference type="ChEBI" id="CHEBI:18420"/>
        <label>1</label>
    </ligand>
</feature>
<dbReference type="GO" id="GO:0000287">
    <property type="term" value="F:magnesium ion binding"/>
    <property type="evidence" value="ECO:0007669"/>
    <property type="project" value="UniProtKB-UniRule"/>
</dbReference>
<proteinExistence type="inferred from homology"/>
<dbReference type="GO" id="GO:0005829">
    <property type="term" value="C:cytosol"/>
    <property type="evidence" value="ECO:0007669"/>
    <property type="project" value="TreeGrafter"/>
</dbReference>
<evidence type="ECO:0000256" key="6">
    <source>
        <dbReference type="ARBA" id="ARBA00022822"/>
    </source>
</evidence>
<comment type="caution">
    <text evidence="8">Lacks conserved residue(s) required for the propagation of feature annotation.</text>
</comment>
<evidence type="ECO:0000313" key="12">
    <source>
        <dbReference type="Proteomes" id="UP000003706"/>
    </source>
</evidence>
<accession>H1KYB0</accession>
<protein>
    <recommendedName>
        <fullName evidence="2 8">Anthranilate phosphoribosyltransferase</fullName>
        <ecNumber evidence="2 8">2.4.2.18</ecNumber>
    </recommendedName>
</protein>
<feature type="binding site" evidence="8">
    <location>
        <position position="88"/>
    </location>
    <ligand>
        <name>5-phospho-alpha-D-ribose 1-diphosphate</name>
        <dbReference type="ChEBI" id="CHEBI:58017"/>
    </ligand>
</feature>
<evidence type="ECO:0000256" key="7">
    <source>
        <dbReference type="ARBA" id="ARBA00023141"/>
    </source>
</evidence>
<comment type="similarity">
    <text evidence="8">Belongs to the anthranilate phosphoribosyltransferase family.</text>
</comment>
<feature type="domain" description="Glycosyl transferase family 3" evidence="9">
    <location>
        <begin position="74"/>
        <end position="323"/>
    </location>
</feature>
<feature type="binding site" evidence="8">
    <location>
        <position position="92"/>
    </location>
    <ligand>
        <name>Mg(2+)</name>
        <dbReference type="ChEBI" id="CHEBI:18420"/>
        <label>1</label>
    </ligand>
</feature>
<dbReference type="InterPro" id="IPR000312">
    <property type="entry name" value="Glycosyl_Trfase_fam3"/>
</dbReference>
<dbReference type="Pfam" id="PF02885">
    <property type="entry name" value="Glycos_trans_3N"/>
    <property type="match status" value="1"/>
</dbReference>
<dbReference type="PANTHER" id="PTHR43285:SF2">
    <property type="entry name" value="ANTHRANILATE PHOSPHORIBOSYLTRANSFERASE"/>
    <property type="match status" value="1"/>
</dbReference>
<evidence type="ECO:0000256" key="8">
    <source>
        <dbReference type="HAMAP-Rule" id="MF_00211"/>
    </source>
</evidence>
<feature type="binding site" evidence="8">
    <location>
        <begin position="90"/>
        <end position="93"/>
    </location>
    <ligand>
        <name>5-phospho-alpha-D-ribose 1-diphosphate</name>
        <dbReference type="ChEBI" id="CHEBI:58017"/>
    </ligand>
</feature>
<dbReference type="STRING" id="647171.MetfoDRAFT_0783"/>
<keyword evidence="8" id="KW-0479">Metal-binding</keyword>
<dbReference type="PANTHER" id="PTHR43285">
    <property type="entry name" value="ANTHRANILATE PHOSPHORIBOSYLTRANSFERASE"/>
    <property type="match status" value="1"/>
</dbReference>
<keyword evidence="7 8" id="KW-0057">Aromatic amino acid biosynthesis</keyword>
<keyword evidence="8" id="KW-0460">Magnesium</keyword>
<feature type="binding site" evidence="8">
    <location>
        <begin position="83"/>
        <end position="84"/>
    </location>
    <ligand>
        <name>5-phospho-alpha-D-ribose 1-diphosphate</name>
        <dbReference type="ChEBI" id="CHEBI:58017"/>
    </ligand>
</feature>
<comment type="function">
    <text evidence="8">Catalyzes the transfer of the phosphoribosyl group of 5-phosphorylribose-1-pyrophosphate (PRPP) to anthranilate to yield N-(5'-phosphoribosyl)-anthranilate (PRA).</text>
</comment>
<comment type="caution">
    <text evidence="11">The sequence shown here is derived from an EMBL/GenBank/DDBJ whole genome shotgun (WGS) entry which is preliminary data.</text>
</comment>
<dbReference type="EC" id="2.4.2.18" evidence="2 8"/>
<feature type="binding site" evidence="8">
    <location>
        <position position="166"/>
    </location>
    <ligand>
        <name>anthranilate</name>
        <dbReference type="ChEBI" id="CHEBI:16567"/>
        <label>2</label>
    </ligand>
</feature>
<keyword evidence="3 8" id="KW-0028">Amino-acid biosynthesis</keyword>
<dbReference type="GO" id="GO:0004048">
    <property type="term" value="F:anthranilate phosphoribosyltransferase activity"/>
    <property type="evidence" value="ECO:0007669"/>
    <property type="project" value="UniProtKB-UniRule"/>
</dbReference>
<feature type="binding site" evidence="8">
    <location>
        <position position="80"/>
    </location>
    <ligand>
        <name>5-phospho-alpha-D-ribose 1-diphosphate</name>
        <dbReference type="ChEBI" id="CHEBI:58017"/>
    </ligand>
</feature>
<dbReference type="SUPFAM" id="SSF52418">
    <property type="entry name" value="Nucleoside phosphorylase/phosphoribosyltransferase catalytic domain"/>
    <property type="match status" value="1"/>
</dbReference>
<evidence type="ECO:0000256" key="2">
    <source>
        <dbReference type="ARBA" id="ARBA00011948"/>
    </source>
</evidence>
<feature type="domain" description="Glycosyl transferase family 3 N-terminal" evidence="10">
    <location>
        <begin position="4"/>
        <end position="65"/>
    </location>
</feature>
<dbReference type="Pfam" id="PF00591">
    <property type="entry name" value="Glycos_transf_3"/>
    <property type="match status" value="1"/>
</dbReference>
<evidence type="ECO:0000256" key="4">
    <source>
        <dbReference type="ARBA" id="ARBA00022676"/>
    </source>
</evidence>
<keyword evidence="4 8" id="KW-0328">Glycosyltransferase</keyword>
<dbReference type="UniPathway" id="UPA00035">
    <property type="reaction ID" value="UER00041"/>
</dbReference>
<dbReference type="SUPFAM" id="SSF47648">
    <property type="entry name" value="Nucleoside phosphorylase/phosphoribosyltransferase N-terminal domain"/>
    <property type="match status" value="1"/>
</dbReference>
<dbReference type="Gene3D" id="3.40.1030.10">
    <property type="entry name" value="Nucleoside phosphorylase/phosphoribosyltransferase catalytic domain"/>
    <property type="match status" value="1"/>
</dbReference>
<feature type="binding site" evidence="8">
    <location>
        <position position="225"/>
    </location>
    <ligand>
        <name>Mg(2+)</name>
        <dbReference type="ChEBI" id="CHEBI:18420"/>
        <label>2</label>
    </ligand>
</feature>
<dbReference type="FunFam" id="3.40.1030.10:FF:000002">
    <property type="entry name" value="Anthranilate phosphoribosyltransferase"/>
    <property type="match status" value="1"/>
</dbReference>
<evidence type="ECO:0000256" key="5">
    <source>
        <dbReference type="ARBA" id="ARBA00022679"/>
    </source>
</evidence>
<dbReference type="HAMAP" id="MF_00211">
    <property type="entry name" value="TrpD"/>
    <property type="match status" value="1"/>
</dbReference>
<keyword evidence="5 8" id="KW-0808">Transferase</keyword>
<comment type="pathway">
    <text evidence="1 8">Amino-acid biosynthesis; L-tryptophan biosynthesis; L-tryptophan from chorismate: step 2/5.</text>
</comment>
<comment type="subunit">
    <text evidence="8">Homodimer.</text>
</comment>
<dbReference type="GO" id="GO:0000162">
    <property type="term" value="P:L-tryptophan biosynthetic process"/>
    <property type="evidence" value="ECO:0007669"/>
    <property type="project" value="UniProtKB-UniRule"/>
</dbReference>
<evidence type="ECO:0000256" key="3">
    <source>
        <dbReference type="ARBA" id="ARBA00022605"/>
    </source>
</evidence>
<feature type="binding site" evidence="8">
    <location>
        <begin position="108"/>
        <end position="116"/>
    </location>
    <ligand>
        <name>5-phospho-alpha-D-ribose 1-diphosphate</name>
        <dbReference type="ChEBI" id="CHEBI:58017"/>
    </ligand>
</feature>
<evidence type="ECO:0000259" key="9">
    <source>
        <dbReference type="Pfam" id="PF00591"/>
    </source>
</evidence>
<dbReference type="Proteomes" id="UP000003706">
    <property type="component" value="Unassembled WGS sequence"/>
</dbReference>
<comment type="catalytic activity">
    <reaction evidence="8">
        <text>N-(5-phospho-beta-D-ribosyl)anthranilate + diphosphate = 5-phospho-alpha-D-ribose 1-diphosphate + anthranilate</text>
        <dbReference type="Rhea" id="RHEA:11768"/>
        <dbReference type="ChEBI" id="CHEBI:16567"/>
        <dbReference type="ChEBI" id="CHEBI:18277"/>
        <dbReference type="ChEBI" id="CHEBI:33019"/>
        <dbReference type="ChEBI" id="CHEBI:58017"/>
        <dbReference type="EC" id="2.4.2.18"/>
    </reaction>
</comment>
<feature type="binding site" evidence="8">
    <location>
        <position position="111"/>
    </location>
    <ligand>
        <name>anthranilate</name>
        <dbReference type="ChEBI" id="CHEBI:16567"/>
        <label>1</label>
    </ligand>
</feature>
<dbReference type="NCBIfam" id="TIGR01245">
    <property type="entry name" value="trpD"/>
    <property type="match status" value="1"/>
</dbReference>
<dbReference type="InterPro" id="IPR035902">
    <property type="entry name" value="Nuc_phospho_transferase"/>
</dbReference>
<dbReference type="EMBL" id="AGJL01000015">
    <property type="protein sequence ID" value="EHP87375.1"/>
    <property type="molecule type" value="Genomic_DNA"/>
</dbReference>